<dbReference type="GO" id="GO:0016020">
    <property type="term" value="C:membrane"/>
    <property type="evidence" value="ECO:0007669"/>
    <property type="project" value="InterPro"/>
</dbReference>
<dbReference type="PANTHER" id="PTHR30566:SF25">
    <property type="entry name" value="INNER MEMBRANE PROTEIN"/>
    <property type="match status" value="1"/>
</dbReference>
<reference evidence="4 5" key="1">
    <citation type="submission" date="2018-07" db="EMBL/GenBank/DDBJ databases">
        <title>Genomic Encyclopedia of Type Strains, Phase IV (KMG-IV): sequencing the most valuable type-strain genomes for metagenomic binning, comparative biology and taxonomic classification.</title>
        <authorList>
            <person name="Goeker M."/>
        </authorList>
    </citation>
    <scope>NUCLEOTIDE SEQUENCE [LARGE SCALE GENOMIC DNA]</scope>
    <source>
        <strain evidence="4 5">DSM 14324</strain>
    </source>
</reference>
<evidence type="ECO:0000256" key="2">
    <source>
        <dbReference type="SAM" id="Phobius"/>
    </source>
</evidence>
<evidence type="ECO:0000313" key="5">
    <source>
        <dbReference type="Proteomes" id="UP000256334"/>
    </source>
</evidence>
<feature type="transmembrane region" description="Helical" evidence="2">
    <location>
        <begin position="47"/>
        <end position="76"/>
    </location>
</feature>
<dbReference type="OrthoDB" id="9792218at2"/>
<name>A0A3D9DWN9_9GAMM</name>
<dbReference type="GO" id="GO:0008381">
    <property type="term" value="F:mechanosensitive monoatomic ion channel activity"/>
    <property type="evidence" value="ECO:0007669"/>
    <property type="project" value="UniProtKB-ARBA"/>
</dbReference>
<evidence type="ECO:0000256" key="1">
    <source>
        <dbReference type="SAM" id="MobiDB-lite"/>
    </source>
</evidence>
<evidence type="ECO:0000259" key="3">
    <source>
        <dbReference type="Pfam" id="PF00924"/>
    </source>
</evidence>
<accession>A0A3D9DWN9</accession>
<feature type="transmembrane region" description="Helical" evidence="2">
    <location>
        <begin position="88"/>
        <end position="108"/>
    </location>
</feature>
<dbReference type="Pfam" id="PF00924">
    <property type="entry name" value="MS_channel_2nd"/>
    <property type="match status" value="1"/>
</dbReference>
<keyword evidence="5" id="KW-1185">Reference proteome</keyword>
<comment type="caution">
    <text evidence="4">The sequence shown here is derived from an EMBL/GenBank/DDBJ whole genome shotgun (WGS) entry which is preliminary data.</text>
</comment>
<dbReference type="InterPro" id="IPR010920">
    <property type="entry name" value="LSM_dom_sf"/>
</dbReference>
<feature type="transmembrane region" description="Helical" evidence="2">
    <location>
        <begin position="15"/>
        <end position="35"/>
    </location>
</feature>
<gene>
    <name evidence="4" type="ORF">C8D72_2035</name>
</gene>
<feature type="transmembrane region" description="Helical" evidence="2">
    <location>
        <begin position="129"/>
        <end position="155"/>
    </location>
</feature>
<feature type="transmembrane region" description="Helical" evidence="2">
    <location>
        <begin position="218"/>
        <end position="235"/>
    </location>
</feature>
<dbReference type="Proteomes" id="UP000256334">
    <property type="component" value="Unassembled WGS sequence"/>
</dbReference>
<feature type="transmembrane region" description="Helical" evidence="2">
    <location>
        <begin position="241"/>
        <end position="260"/>
    </location>
</feature>
<keyword evidence="2" id="KW-0812">Transmembrane</keyword>
<dbReference type="PANTHER" id="PTHR30566">
    <property type="entry name" value="YNAI-RELATED MECHANOSENSITIVE ION CHANNEL"/>
    <property type="match status" value="1"/>
</dbReference>
<feature type="compositionally biased region" description="Basic and acidic residues" evidence="1">
    <location>
        <begin position="430"/>
        <end position="443"/>
    </location>
</feature>
<evidence type="ECO:0000313" key="4">
    <source>
        <dbReference type="EMBL" id="REC95200.1"/>
    </source>
</evidence>
<dbReference type="InterPro" id="IPR006685">
    <property type="entry name" value="MscS_channel_2nd"/>
</dbReference>
<feature type="region of interest" description="Disordered" evidence="1">
    <location>
        <begin position="430"/>
        <end position="473"/>
    </location>
</feature>
<dbReference type="SUPFAM" id="SSF50182">
    <property type="entry name" value="Sm-like ribonucleoproteins"/>
    <property type="match status" value="1"/>
</dbReference>
<proteinExistence type="predicted"/>
<sequence>MLETLMPWFNHLPRWALAVAAIAAAVALHGGLKVLHLRLRGLANGRWHLLNVAALAVHPPLVCLVWCYGVMMALYYLVPVMLGWQPTLLTLANVIGVFLGFWLFVRVSRRVIAVMDRWSDTRQGYFERFLAPFMARAAAALFPIFLLFSLFPLFVTSERFDLAIHNVTSMLLIMSIAGVLVHGVNIVERALREHYRVDVADNLAARKVHTQIAVLRKIINFIIVLVALASMLMLFDRVRQLGTSILASAGIMGVVLGFAAQKVFGNLLAGVQIAMTQPIQLDDAVVVQGEWGWIEELTLTYVVVRLWDWRRLVLPINWFLDNPFENWTRRTNDLIGSVFLYADFSLPLDALQEEANRIAQNSPLWSGVVCKVQLLEMTEYNMQLRVLVSARGGGDTFDLRCEMREGLIRFIAREYPDAFPRMRVLMPDRNSLHGEREDNEQKESPAPLGETALTQTPEDAPAEDRTPNGPGPG</sequence>
<keyword evidence="2" id="KW-0472">Membrane</keyword>
<keyword evidence="2" id="KW-1133">Transmembrane helix</keyword>
<feature type="transmembrane region" description="Helical" evidence="2">
    <location>
        <begin position="167"/>
        <end position="187"/>
    </location>
</feature>
<organism evidence="4 5">
    <name type="scientific">Kushneria indalinina DSM 14324</name>
    <dbReference type="NCBI Taxonomy" id="1122140"/>
    <lineage>
        <taxon>Bacteria</taxon>
        <taxon>Pseudomonadati</taxon>
        <taxon>Pseudomonadota</taxon>
        <taxon>Gammaproteobacteria</taxon>
        <taxon>Oceanospirillales</taxon>
        <taxon>Halomonadaceae</taxon>
        <taxon>Kushneria</taxon>
    </lineage>
</organism>
<dbReference type="AlphaFoldDB" id="A0A3D9DWN9"/>
<protein>
    <submittedName>
        <fullName evidence="4">Small-conductance mechanosensitive channel</fullName>
    </submittedName>
</protein>
<feature type="domain" description="Mechanosensitive ion channel MscS" evidence="3">
    <location>
        <begin position="263"/>
        <end position="329"/>
    </location>
</feature>
<dbReference type="Gene3D" id="1.10.287.1260">
    <property type="match status" value="1"/>
</dbReference>
<dbReference type="RefSeq" id="WP_115854266.1">
    <property type="nucleotide sequence ID" value="NZ_QRDJ01000007.1"/>
</dbReference>
<dbReference type="EMBL" id="QRDJ01000007">
    <property type="protein sequence ID" value="REC95200.1"/>
    <property type="molecule type" value="Genomic_DNA"/>
</dbReference>